<dbReference type="InterPro" id="IPR002589">
    <property type="entry name" value="Macro_dom"/>
</dbReference>
<keyword evidence="3" id="KW-0812">Transmembrane</keyword>
<reference evidence="5 6" key="2">
    <citation type="submission" date="2019-09" db="EMBL/GenBank/DDBJ databases">
        <authorList>
            <person name="Jin C."/>
        </authorList>
    </citation>
    <scope>NUCLEOTIDE SEQUENCE [LARGE SCALE GENOMIC DNA]</scope>
    <source>
        <strain evidence="5 6">AN110305</strain>
    </source>
</reference>
<dbReference type="Gene3D" id="3.40.220.10">
    <property type="entry name" value="Leucine Aminopeptidase, subunit E, domain 1"/>
    <property type="match status" value="1"/>
</dbReference>
<dbReference type="PROSITE" id="PS51154">
    <property type="entry name" value="MACRO"/>
    <property type="match status" value="1"/>
</dbReference>
<gene>
    <name evidence="5" type="ORF">F0L68_30270</name>
</gene>
<evidence type="ECO:0000259" key="4">
    <source>
        <dbReference type="PROSITE" id="PS51154"/>
    </source>
</evidence>
<comment type="caution">
    <text evidence="5">The sequence shown here is derived from an EMBL/GenBank/DDBJ whole genome shotgun (WGS) entry which is preliminary data.</text>
</comment>
<dbReference type="OrthoDB" id="88903at2"/>
<keyword evidence="1" id="KW-0175">Coiled coil</keyword>
<dbReference type="AlphaFoldDB" id="A0A5B2WUC5"/>
<protein>
    <recommendedName>
        <fullName evidence="4">Macro domain-containing protein</fullName>
    </recommendedName>
</protein>
<feature type="transmembrane region" description="Helical" evidence="3">
    <location>
        <begin position="463"/>
        <end position="483"/>
    </location>
</feature>
<dbReference type="InterPro" id="IPR011646">
    <property type="entry name" value="KAP_P-loop"/>
</dbReference>
<evidence type="ECO:0000256" key="3">
    <source>
        <dbReference type="SAM" id="Phobius"/>
    </source>
</evidence>
<dbReference type="InterPro" id="IPR043472">
    <property type="entry name" value="Macro_dom-like"/>
</dbReference>
<keyword evidence="6" id="KW-1185">Reference proteome</keyword>
<feature type="domain" description="Macro" evidence="4">
    <location>
        <begin position="1"/>
        <end position="203"/>
    </location>
</feature>
<feature type="region of interest" description="Disordered" evidence="2">
    <location>
        <begin position="719"/>
        <end position="747"/>
    </location>
</feature>
<name>A0A5B2WUC5_9PSEU</name>
<proteinExistence type="predicted"/>
<evidence type="ECO:0000313" key="6">
    <source>
        <dbReference type="Proteomes" id="UP000323454"/>
    </source>
</evidence>
<dbReference type="SUPFAM" id="SSF52949">
    <property type="entry name" value="Macro domain-like"/>
    <property type="match status" value="1"/>
</dbReference>
<dbReference type="Proteomes" id="UP000323454">
    <property type="component" value="Unassembled WGS sequence"/>
</dbReference>
<sequence>MALRDNGEHSTEEFAYTALGRIGRIQYGIGLTDEPWRLDIDVIVLSVGGTLGVLGSAVRAQFPQAAWDAIPYGSITADNPRLLDLLAPDSAGDESADQRLRAVLVSPHATGDDLDPVDLRSIGRATAAAVRSAADLGARSVGMPIIGTGALGFSMAETADAAVAAAIGASAEVPERSQLRRLVFVCRDQEDAAAIHASWSRAKLAVPPSELAGGVSSDLVDPNTGIPLARDQLDLAPYVSMLATVIADSRTPTPLSVGVFGEWGSGKSYFMGLLRGQVDALTTSGNAGYCADVVQIGFNAWHYADSNIWASLGDEIFRQLAGPHPTAQDRRSQLRAELAKRLDQRKEFEAATQQAKTTAAELQAELNDAAAHQRLSARDLVTVLRASPEFAATLDALWRRLGLRSEAEQGALLAEQIRGVVGEAAALRRLPRDRLGRTTLAAALVILLTGVLAVALAPSAREWLSGVAALFALVSGTGLTMLVRARSALRSLRAIAEQLRVGAASTSAARITPDIAEKLRALHEAEADQLVTEAQLTEVTSHIGELGRELTELMPGRRLYTFLANRARGDSYTRDLGLVSTIRKDFEELVALMADWRANPEVGDQHRVAVDRIVLYVDDLDRCGPRQVVEVLQAVNLLLALDLFIVVVGVDPRWLLRSLHSHYADVLDDGSADSDPAGDGLRVTPEDYLEKIINIPVVLPGMHSGSLHRLLRAMAEDTATPQAAAAPDPPEPGADRPSGRGADIESLSSLPIEGGSEIAGQRRQGGGPEAPHPLTEPELSLLSALDLLVDTPRKAKRLFNLYRMVRATRDLAPASRFLGDDGRPGEYEAVAVLLGLLTAHARLLAHTVDSAPDPANAVDGGLAHRSGDSSWPEFVADFEPRRHDRGWANGIAGTLPERDVAEWSRLHRGLVRASERVTMTTVTDLQTWVPRIRRFSYALAPRP</sequence>
<feature type="coiled-coil region" evidence="1">
    <location>
        <begin position="345"/>
        <end position="372"/>
    </location>
</feature>
<dbReference type="EMBL" id="VUOB01000061">
    <property type="protein sequence ID" value="KAA2254470.1"/>
    <property type="molecule type" value="Genomic_DNA"/>
</dbReference>
<dbReference type="PANTHER" id="PTHR22674">
    <property type="entry name" value="NTPASE, KAP FAMILY P-LOOP DOMAIN-CONTAINING 1"/>
    <property type="match status" value="1"/>
</dbReference>
<keyword evidence="3" id="KW-0472">Membrane</keyword>
<accession>A0A5B2WUC5</accession>
<dbReference type="RefSeq" id="WP_149853266.1">
    <property type="nucleotide sequence ID" value="NZ_VUOB01000061.1"/>
</dbReference>
<evidence type="ECO:0000256" key="2">
    <source>
        <dbReference type="SAM" id="MobiDB-lite"/>
    </source>
</evidence>
<feature type="transmembrane region" description="Helical" evidence="3">
    <location>
        <begin position="438"/>
        <end position="457"/>
    </location>
</feature>
<dbReference type="Pfam" id="PF07693">
    <property type="entry name" value="KAP_NTPase"/>
    <property type="match status" value="2"/>
</dbReference>
<reference evidence="5 6" key="1">
    <citation type="submission" date="2019-09" db="EMBL/GenBank/DDBJ databases">
        <title>Goodfellowia gen. nov., a new genus of the Pseudonocardineae related to Actinoalloteichus, containing Goodfellowia coeruleoviolacea gen. nov., comb. nov. gen. nov., comb. nov.</title>
        <authorList>
            <person name="Labeda D."/>
        </authorList>
    </citation>
    <scope>NUCLEOTIDE SEQUENCE [LARGE SCALE GENOMIC DNA]</scope>
    <source>
        <strain evidence="5 6">AN110305</strain>
    </source>
</reference>
<dbReference type="PANTHER" id="PTHR22674:SF6">
    <property type="entry name" value="NTPASE KAP FAMILY P-LOOP DOMAIN-CONTAINING PROTEIN 1"/>
    <property type="match status" value="1"/>
</dbReference>
<evidence type="ECO:0000313" key="5">
    <source>
        <dbReference type="EMBL" id="KAA2254470.1"/>
    </source>
</evidence>
<organism evidence="5 6">
    <name type="scientific">Solihabitans fulvus</name>
    <dbReference type="NCBI Taxonomy" id="1892852"/>
    <lineage>
        <taxon>Bacteria</taxon>
        <taxon>Bacillati</taxon>
        <taxon>Actinomycetota</taxon>
        <taxon>Actinomycetes</taxon>
        <taxon>Pseudonocardiales</taxon>
        <taxon>Pseudonocardiaceae</taxon>
        <taxon>Solihabitans</taxon>
    </lineage>
</organism>
<keyword evidence="3" id="KW-1133">Transmembrane helix</keyword>
<dbReference type="InterPro" id="IPR052754">
    <property type="entry name" value="NTPase_KAP_P-loop"/>
</dbReference>
<evidence type="ECO:0000256" key="1">
    <source>
        <dbReference type="SAM" id="Coils"/>
    </source>
</evidence>